<dbReference type="Proteomes" id="UP000517523">
    <property type="component" value="Unassembled WGS sequence"/>
</dbReference>
<dbReference type="InterPro" id="IPR023631">
    <property type="entry name" value="Amidase_dom"/>
</dbReference>
<dbReference type="InterPro" id="IPR000120">
    <property type="entry name" value="Amidase"/>
</dbReference>
<comment type="caution">
    <text evidence="2">The sequence shown here is derived from an EMBL/GenBank/DDBJ whole genome shotgun (WGS) entry which is preliminary data.</text>
</comment>
<organism evidence="2 3">
    <name type="scientific">Paenibacillus rhizosphaerae</name>
    <dbReference type="NCBI Taxonomy" id="297318"/>
    <lineage>
        <taxon>Bacteria</taxon>
        <taxon>Bacillati</taxon>
        <taxon>Bacillota</taxon>
        <taxon>Bacilli</taxon>
        <taxon>Bacillales</taxon>
        <taxon>Paenibacillaceae</taxon>
        <taxon>Paenibacillus</taxon>
    </lineage>
</organism>
<reference evidence="2 3" key="1">
    <citation type="submission" date="2020-08" db="EMBL/GenBank/DDBJ databases">
        <title>Genomic Encyclopedia of Type Strains, Phase III (KMG-III): the genomes of soil and plant-associated and newly described type strains.</title>
        <authorList>
            <person name="Whitman W."/>
        </authorList>
    </citation>
    <scope>NUCLEOTIDE SEQUENCE [LARGE SCALE GENOMIC DNA]</scope>
    <source>
        <strain evidence="2 3">CECT 5831</strain>
    </source>
</reference>
<dbReference type="GO" id="GO:0016740">
    <property type="term" value="F:transferase activity"/>
    <property type="evidence" value="ECO:0007669"/>
    <property type="project" value="UniProtKB-KW"/>
</dbReference>
<evidence type="ECO:0000313" key="2">
    <source>
        <dbReference type="EMBL" id="MBB3132261.1"/>
    </source>
</evidence>
<gene>
    <name evidence="2" type="ORF">FHS19_006990</name>
</gene>
<dbReference type="Gene3D" id="3.90.1300.10">
    <property type="entry name" value="Amidase signature (AS) domain"/>
    <property type="match status" value="1"/>
</dbReference>
<dbReference type="AlphaFoldDB" id="A0A839U0N7"/>
<dbReference type="Pfam" id="PF01425">
    <property type="entry name" value="Amidase"/>
    <property type="match status" value="1"/>
</dbReference>
<proteinExistence type="predicted"/>
<protein>
    <submittedName>
        <fullName evidence="2">Asp-tRNA(Asn)/Glu-tRNA(Gln) amidotransferase A subunit family amidase</fullName>
    </submittedName>
</protein>
<sequence length="426" mass="47353">MLLQKASLIDNNEVSSNDHLAEMLNRYATIEPYVNAFVREVDLSERLLLNMENLLHTFPDEKPALFGIPFAIKDLIHVDGLPTQAGSNLPVNILTRKEGSFITNLRSKGALIAGKTVTEEFAYHSVTPTRNPHNIEHTPGGSSAGSAASVAAGICPIAVGTQTLRSVIAPASFCGVVGFKPSYERIALDGAILLSPSFDTIGFFTQNIESMIYAGTHLIPNWRPFHSNRKPTLGVPKGQYMSLMFDDVKCAFEKQLETLERAGFAIRYVEMPWDEDFITGDGMLRMVQGEMAQVHESWFRQYEHLYGFPVQSAIRKGQTVLLEELERYRAGQLKLRMDLQNSKVKNGIDLWISPAQGGVAPKGYKKTGWAGMTAIWTYAGLPTISLPLAKIDGMPLGLQCIDTYGNDEILLFWARELVWNLQSEQR</sequence>
<dbReference type="SUPFAM" id="SSF75304">
    <property type="entry name" value="Amidase signature (AS) enzymes"/>
    <property type="match status" value="1"/>
</dbReference>
<feature type="domain" description="Amidase" evidence="1">
    <location>
        <begin position="20"/>
        <end position="411"/>
    </location>
</feature>
<dbReference type="InterPro" id="IPR036928">
    <property type="entry name" value="AS_sf"/>
</dbReference>
<evidence type="ECO:0000259" key="1">
    <source>
        <dbReference type="Pfam" id="PF01425"/>
    </source>
</evidence>
<keyword evidence="2" id="KW-0808">Transferase</keyword>
<dbReference type="PANTHER" id="PTHR11895:SF67">
    <property type="entry name" value="AMIDASE DOMAIN-CONTAINING PROTEIN"/>
    <property type="match status" value="1"/>
</dbReference>
<name>A0A839U0N7_9BACL</name>
<dbReference type="RefSeq" id="WP_183587926.1">
    <property type="nucleotide sequence ID" value="NZ_JACHXJ010000014.1"/>
</dbReference>
<evidence type="ECO:0000313" key="3">
    <source>
        <dbReference type="Proteomes" id="UP000517523"/>
    </source>
</evidence>
<dbReference type="PANTHER" id="PTHR11895">
    <property type="entry name" value="TRANSAMIDASE"/>
    <property type="match status" value="1"/>
</dbReference>
<accession>A0A839U0N7</accession>
<dbReference type="EMBL" id="JACHXJ010000014">
    <property type="protein sequence ID" value="MBB3132261.1"/>
    <property type="molecule type" value="Genomic_DNA"/>
</dbReference>